<dbReference type="GO" id="GO:0016747">
    <property type="term" value="F:acyltransferase activity, transferring groups other than amino-acyl groups"/>
    <property type="evidence" value="ECO:0007669"/>
    <property type="project" value="InterPro"/>
</dbReference>
<evidence type="ECO:0000256" key="1">
    <source>
        <dbReference type="SAM" id="Phobius"/>
    </source>
</evidence>
<feature type="transmembrane region" description="Helical" evidence="1">
    <location>
        <begin position="347"/>
        <end position="371"/>
    </location>
</feature>
<proteinExistence type="predicted"/>
<dbReference type="RefSeq" id="WP_013564382.1">
    <property type="nucleotide sequence ID" value="NC_014962.1"/>
</dbReference>
<organism evidence="3 4">
    <name type="scientific">Isosphaera pallida (strain ATCC 43644 / DSM 9630 / IS1B)</name>
    <dbReference type="NCBI Taxonomy" id="575540"/>
    <lineage>
        <taxon>Bacteria</taxon>
        <taxon>Pseudomonadati</taxon>
        <taxon>Planctomycetota</taxon>
        <taxon>Planctomycetia</taxon>
        <taxon>Isosphaerales</taxon>
        <taxon>Isosphaeraceae</taxon>
        <taxon>Isosphaera</taxon>
    </lineage>
</organism>
<feature type="transmembrane region" description="Helical" evidence="1">
    <location>
        <begin position="105"/>
        <end position="128"/>
    </location>
</feature>
<keyword evidence="4" id="KW-1185">Reference proteome</keyword>
<dbReference type="InParanoid" id="E8QYV7"/>
<feature type="transmembrane region" description="Helical" evidence="1">
    <location>
        <begin position="287"/>
        <end position="302"/>
    </location>
</feature>
<feature type="transmembrane region" description="Helical" evidence="1">
    <location>
        <begin position="261"/>
        <end position="281"/>
    </location>
</feature>
<name>E8QYV7_ISOPI</name>
<gene>
    <name evidence="3" type="ordered locus">Isop_1509</name>
</gene>
<dbReference type="InterPro" id="IPR002656">
    <property type="entry name" value="Acyl_transf_3_dom"/>
</dbReference>
<dbReference type="GO" id="GO:0009103">
    <property type="term" value="P:lipopolysaccharide biosynthetic process"/>
    <property type="evidence" value="ECO:0007669"/>
    <property type="project" value="TreeGrafter"/>
</dbReference>
<sequence>MGSGDAVAGRYRSLDLWRGLACLMVVFDHSAVVLHQGMESRAYLDLAAVSWEGWFRWLTAALSSQALGPAMFFVISGLCLASALDSASRKGMRPLTFWTRRLRRTFPPLWIALGFFVAVLGVCDLLGLRHLYHAGQGIRIAPTEELSLAQWVGNLTLTETWRWRCWGDATAHLHMGVIWTLCHQEQFYLICALILLLFPRNPQRALVVLTCLIAAYRVVIWDIGGARAIEGIFTQYWMAFACGLAVHWSMRFESRRDPEALRMRGAIMAALVALGVVGWIHHLHEELVASCFALTLIGLRRFDKHLTSARWSQPFQALGRRCFSIYLTHLSVCVIVGAGLIEWGLSHYWAMVFVVVPTATLTSLAVGFGFYRLVESRWLNSSFVAEPASAKLASSKPKCTMALPA</sequence>
<protein>
    <submittedName>
        <fullName evidence="3">Acyltransferase 3</fullName>
    </submittedName>
</protein>
<feature type="transmembrane region" description="Helical" evidence="1">
    <location>
        <begin position="205"/>
        <end position="226"/>
    </location>
</feature>
<dbReference type="Pfam" id="PF01757">
    <property type="entry name" value="Acyl_transf_3"/>
    <property type="match status" value="1"/>
</dbReference>
<keyword evidence="1" id="KW-0472">Membrane</keyword>
<dbReference type="InterPro" id="IPR050879">
    <property type="entry name" value="Acyltransferase_3"/>
</dbReference>
<reference evidence="3 4" key="2">
    <citation type="journal article" date="2011" name="Stand. Genomic Sci.">
        <title>Complete genome sequence of Isosphaera pallida type strain (IS1B).</title>
        <authorList>
            <consortium name="US DOE Joint Genome Institute (JGI-PGF)"/>
            <person name="Goker M."/>
            <person name="Cleland D."/>
            <person name="Saunders E."/>
            <person name="Lapidus A."/>
            <person name="Nolan M."/>
            <person name="Lucas S."/>
            <person name="Hammon N."/>
            <person name="Deshpande S."/>
            <person name="Cheng J.F."/>
            <person name="Tapia R."/>
            <person name="Han C."/>
            <person name="Goodwin L."/>
            <person name="Pitluck S."/>
            <person name="Liolios K."/>
            <person name="Pagani I."/>
            <person name="Ivanova N."/>
            <person name="Mavromatis K."/>
            <person name="Pati A."/>
            <person name="Chen A."/>
            <person name="Palaniappan K."/>
            <person name="Land M."/>
            <person name="Hauser L."/>
            <person name="Chang Y.J."/>
            <person name="Jeffries C.D."/>
            <person name="Detter J.C."/>
            <person name="Beck B."/>
            <person name="Woyke T."/>
            <person name="Bristow J."/>
            <person name="Eisen J.A."/>
            <person name="Markowitz V."/>
            <person name="Hugenholtz P."/>
            <person name="Kyrpides N.C."/>
            <person name="Klenk H.P."/>
        </authorList>
    </citation>
    <scope>NUCLEOTIDE SEQUENCE [LARGE SCALE GENOMIC DNA]</scope>
    <source>
        <strain evidence="4">ATCC 43644 / DSM 9630 / IS1B</strain>
    </source>
</reference>
<dbReference type="KEGG" id="ipa:Isop_1509"/>
<evidence type="ECO:0000313" key="4">
    <source>
        <dbReference type="Proteomes" id="UP000008631"/>
    </source>
</evidence>
<feature type="domain" description="Acyltransferase 3" evidence="2">
    <location>
        <begin position="12"/>
        <end position="365"/>
    </location>
</feature>
<dbReference type="PANTHER" id="PTHR23028">
    <property type="entry name" value="ACETYLTRANSFERASE"/>
    <property type="match status" value="1"/>
</dbReference>
<dbReference type="PANTHER" id="PTHR23028:SF53">
    <property type="entry name" value="ACYL_TRANSF_3 DOMAIN-CONTAINING PROTEIN"/>
    <property type="match status" value="1"/>
</dbReference>
<feature type="transmembrane region" description="Helical" evidence="1">
    <location>
        <begin position="232"/>
        <end position="249"/>
    </location>
</feature>
<feature type="transmembrane region" description="Helical" evidence="1">
    <location>
        <begin position="176"/>
        <end position="198"/>
    </location>
</feature>
<dbReference type="STRING" id="575540.Isop_1509"/>
<dbReference type="Proteomes" id="UP000008631">
    <property type="component" value="Chromosome"/>
</dbReference>
<feature type="transmembrane region" description="Helical" evidence="1">
    <location>
        <begin position="54"/>
        <end position="84"/>
    </location>
</feature>
<keyword evidence="1" id="KW-0812">Transmembrane</keyword>
<reference key="1">
    <citation type="submission" date="2010-11" db="EMBL/GenBank/DDBJ databases">
        <title>The complete sequence of chromosome of Isophaera pallida ATCC 43644.</title>
        <authorList>
            <consortium name="US DOE Joint Genome Institute (JGI-PGF)"/>
            <person name="Lucas S."/>
            <person name="Copeland A."/>
            <person name="Lapidus A."/>
            <person name="Bruce D."/>
            <person name="Goodwin L."/>
            <person name="Pitluck S."/>
            <person name="Kyrpides N."/>
            <person name="Mavromatis K."/>
            <person name="Pagani I."/>
            <person name="Ivanova N."/>
            <person name="Saunders E."/>
            <person name="Brettin T."/>
            <person name="Detter J.C."/>
            <person name="Han C."/>
            <person name="Tapia R."/>
            <person name="Land M."/>
            <person name="Hauser L."/>
            <person name="Markowitz V."/>
            <person name="Cheng J.-F."/>
            <person name="Hugenholtz P."/>
            <person name="Woyke T."/>
            <person name="Wu D."/>
            <person name="Eisen J.A."/>
        </authorList>
    </citation>
    <scope>NUCLEOTIDE SEQUENCE</scope>
    <source>
        <strain>ATCC 43644</strain>
    </source>
</reference>
<keyword evidence="3" id="KW-0808">Transferase</keyword>
<keyword evidence="3" id="KW-0012">Acyltransferase</keyword>
<accession>E8QYV7</accession>
<dbReference type="HOGENOM" id="CLU_679300_0_0_0"/>
<keyword evidence="1" id="KW-1133">Transmembrane helix</keyword>
<evidence type="ECO:0000313" key="3">
    <source>
        <dbReference type="EMBL" id="ADV62094.1"/>
    </source>
</evidence>
<dbReference type="EMBL" id="CP002353">
    <property type="protein sequence ID" value="ADV62094.1"/>
    <property type="molecule type" value="Genomic_DNA"/>
</dbReference>
<dbReference type="GO" id="GO:0016020">
    <property type="term" value="C:membrane"/>
    <property type="evidence" value="ECO:0007669"/>
    <property type="project" value="TreeGrafter"/>
</dbReference>
<feature type="transmembrane region" description="Helical" evidence="1">
    <location>
        <begin position="323"/>
        <end position="341"/>
    </location>
</feature>
<dbReference type="AlphaFoldDB" id="E8QYV7"/>
<evidence type="ECO:0000259" key="2">
    <source>
        <dbReference type="Pfam" id="PF01757"/>
    </source>
</evidence>
<dbReference type="eggNOG" id="COG1835">
    <property type="taxonomic scope" value="Bacteria"/>
</dbReference>